<sequence length="1458" mass="163663">MSDFIPLYRRFHDLTEKELADPEALALTEYVPWAKTGWPEVLASKRVVVLAEAGSGKTEEMRQQAKRMVGEGKAAFFVPLERLGRERLRDCLDADEEARLDAWMADATAPGYFFLDAVDELKLTAGKLDQALMRFAKDVGGSLDRTHVVISCRPNDWWHSIDAVAVGERLAVREKAKHEELKDAEQTFLEALRRRETSRTTDDNAAPKEPATPALRIVALLPLGNEQIQKFAERRIADAEAFLEEIGRQQAWTFARRPLDLIELIDLWKSRRRLGTRLDQHEASISARLKDAAGRLDYGALTDQKARDRAERLALALELTRTRTLRSPAQSSGGLNSEVVLDPADVLKDWSEKDRQALLRRALFDPATYGRVRFHHRSVQEYLAARRLQKLRANGMSDRALHRLLFAQQYGEHVVLPSMRPIAAWLALWDDTVRRELLAREPETLLSLGDPQSLDHSVRANLLRAFASSYGKGGWRGLNIPIREVRRLAGPELAAVIRELWDEASSNPDVRELLIEAIWQGPVANCSDLAERAALDPSWVSYHRVAAIRALAACGDHGALVRVVRSIMTEPERWPASVIPAVSGDLFPKHLSVDELIALIERTPESKSVASGFGWELPRLVRALEPRSPDATALRDKLAELIWEGRVPGRDHYDLTSKFSYLAQALASLCERQLDQGIADADLIAAAVVASRFEDRNTVDNEPGKKLRAAFRDVPALRDQAFWRELNVMDETAPTTDARQRFFQAEYDSLIGNVEQADRHWLETALADLTQPDRRPVALQALLRLWGMRGGRLDEVSELRESVRDDPDVPAVIDHQTMPLPAGPADATLERRTQRRELVRKGREVQRVESWKKWRRELIDKLDDAFSAAKSETTLHYLYLWLEAQRGSGHRFDVWDRKTVAEAFSPEVAERAAQGFRAVWRTEIPAMWSARPPDERNTTPYRWIYGLSGIAGEREVPGWAEGLSADEARRAAAYAPIELNGLAPFIVELARVHPDAVEQVLGEELAAQLGQGADHGHLTILEDLSYAAPELQRLFVPRLLRQLETWPDPAAREAAAAWKHHLEQALKVLEASNDAESRTHVASICATRFEQDPAGPMAISWLAGLFRFDPAQATRLLVEALAREPGVRGQAVEMFAALFGQRDANSFGIEKPLPRAAALGQLVRAAYANVRMADDNVHEGSYTPNRRDEAERARGYLLQALLATPGQLAHDEIVALSDEPDFAHFPDRLKLLARQSAARDAEFPAFSADDIVALDTQFEAPPHDRDGLFQLMLDRLDDEAEYIAHHEFTTRKTLRSIKDETEMQRTLAGRLDAQAKGAYRVVRENEAADAKRNDIQLLAVRGDQMAAIEVKIADNRYSVAELEWALEHQLVGQYLRHERCKAGCFLLTYHGRKGSWEHPVTSEPISFEQVILYLSDKAAALEAGSNGDYRLAVVGLDLNDPPLVQAQLGRARRAAKTE</sequence>
<protein>
    <submittedName>
        <fullName evidence="1">Uncharacterized protein</fullName>
    </submittedName>
</protein>
<reference evidence="1" key="2">
    <citation type="submission" date="2023-01" db="EMBL/GenBank/DDBJ databases">
        <authorList>
            <person name="Sun Q."/>
            <person name="Evtushenko L."/>
        </authorList>
    </citation>
    <scope>NUCLEOTIDE SEQUENCE</scope>
    <source>
        <strain evidence="1">VKM B-2347</strain>
    </source>
</reference>
<evidence type="ECO:0000313" key="2">
    <source>
        <dbReference type="Proteomes" id="UP001143372"/>
    </source>
</evidence>
<organism evidence="1 2">
    <name type="scientific">Hansschlegelia plantiphila</name>
    <dbReference type="NCBI Taxonomy" id="374655"/>
    <lineage>
        <taxon>Bacteria</taxon>
        <taxon>Pseudomonadati</taxon>
        <taxon>Pseudomonadota</taxon>
        <taxon>Alphaproteobacteria</taxon>
        <taxon>Hyphomicrobiales</taxon>
        <taxon>Methylopilaceae</taxon>
        <taxon>Hansschlegelia</taxon>
    </lineage>
</organism>
<dbReference type="EMBL" id="BSFI01000023">
    <property type="protein sequence ID" value="GLK69793.1"/>
    <property type="molecule type" value="Genomic_DNA"/>
</dbReference>
<dbReference type="RefSeq" id="WP_271170007.1">
    <property type="nucleotide sequence ID" value="NZ_BSFI01000023.1"/>
</dbReference>
<keyword evidence="2" id="KW-1185">Reference proteome</keyword>
<name>A0A9W6MX77_9HYPH</name>
<evidence type="ECO:0000313" key="1">
    <source>
        <dbReference type="EMBL" id="GLK69793.1"/>
    </source>
</evidence>
<gene>
    <name evidence="1" type="ORF">GCM10008179_34310</name>
</gene>
<accession>A0A9W6MX77</accession>
<proteinExistence type="predicted"/>
<reference evidence="1" key="1">
    <citation type="journal article" date="2014" name="Int. J. Syst. Evol. Microbiol.">
        <title>Complete genome sequence of Corynebacterium casei LMG S-19264T (=DSM 44701T), isolated from a smear-ripened cheese.</title>
        <authorList>
            <consortium name="US DOE Joint Genome Institute (JGI-PGF)"/>
            <person name="Walter F."/>
            <person name="Albersmeier A."/>
            <person name="Kalinowski J."/>
            <person name="Ruckert C."/>
        </authorList>
    </citation>
    <scope>NUCLEOTIDE SEQUENCE</scope>
    <source>
        <strain evidence="1">VKM B-2347</strain>
    </source>
</reference>
<dbReference type="Proteomes" id="UP001143372">
    <property type="component" value="Unassembled WGS sequence"/>
</dbReference>
<comment type="caution">
    <text evidence="1">The sequence shown here is derived from an EMBL/GenBank/DDBJ whole genome shotgun (WGS) entry which is preliminary data.</text>
</comment>